<feature type="compositionally biased region" description="Low complexity" evidence="1">
    <location>
        <begin position="158"/>
        <end position="179"/>
    </location>
</feature>
<accession>A0A0M0F4X7</accession>
<dbReference type="PATRIC" id="fig|1350482.3.peg.3099"/>
<keyword evidence="3" id="KW-1185">Reference proteome</keyword>
<evidence type="ECO:0000313" key="2">
    <source>
        <dbReference type="EMBL" id="KON72437.1"/>
    </source>
</evidence>
<dbReference type="AlphaFoldDB" id="A0A0M0F4X7"/>
<evidence type="ECO:0000313" key="3">
    <source>
        <dbReference type="Proteomes" id="UP000037387"/>
    </source>
</evidence>
<sequence length="214" mass="22093">MGGGGAPSAKFANPGDSIRGRIVAPPQAYQERDYVKDKPGGGDLKFYPSGDPIMSVYVDVHTDLHDPSIEDDDGTRRVYIEGRYLKADVRNAVRAAGAAGLEVGGTLELTFTHREDPDDKRSRKFWQAKYIPAGNAALMAPEVGGQPTAPATPPPSAPAAQPASAPVPTAPAAAPAQQPADLARQLFAVGLDDAQVAGATGLDAAVVAALRTAA</sequence>
<feature type="region of interest" description="Disordered" evidence="1">
    <location>
        <begin position="1"/>
        <end position="42"/>
    </location>
</feature>
<dbReference type="Proteomes" id="UP000037387">
    <property type="component" value="Unassembled WGS sequence"/>
</dbReference>
<evidence type="ECO:0000256" key="1">
    <source>
        <dbReference type="SAM" id="MobiDB-lite"/>
    </source>
</evidence>
<comment type="caution">
    <text evidence="2">The sequence shown here is derived from an EMBL/GenBank/DDBJ whole genome shotgun (WGS) entry which is preliminary data.</text>
</comment>
<protein>
    <recommendedName>
        <fullName evidence="4">Single-stranded DNA-binding protein</fullName>
    </recommendedName>
</protein>
<dbReference type="EMBL" id="ATNL01000011">
    <property type="protein sequence ID" value="KON72437.1"/>
    <property type="molecule type" value="Genomic_DNA"/>
</dbReference>
<reference evidence="2 3" key="1">
    <citation type="journal article" date="2015" name="Sci. Rep.">
        <title>Functional and structural properties of a novel cellulosome-like multienzyme complex: efficient glycoside hydrolysis of water-insoluble 7-xylosyl-10-deacetylpaclitaxel.</title>
        <authorList>
            <person name="Dou T.Y."/>
            <person name="Luan H.W."/>
            <person name="Ge G.B."/>
            <person name="Dong M.M."/>
            <person name="Zou H.F."/>
            <person name="He Y.Q."/>
            <person name="Cui P."/>
            <person name="Wang J.Y."/>
            <person name="Hao D.C."/>
            <person name="Yang S.L."/>
            <person name="Yang L."/>
        </authorList>
    </citation>
    <scope>NUCLEOTIDE SEQUENCE [LARGE SCALE GENOMIC DNA]</scope>
    <source>
        <strain evidence="2 3">F16</strain>
    </source>
</reference>
<evidence type="ECO:0008006" key="4">
    <source>
        <dbReference type="Google" id="ProtNLM"/>
    </source>
</evidence>
<feature type="compositionally biased region" description="Basic and acidic residues" evidence="1">
    <location>
        <begin position="30"/>
        <end position="40"/>
    </location>
</feature>
<proteinExistence type="predicted"/>
<name>A0A0M0F4X7_CELCE</name>
<organism evidence="2 3">
    <name type="scientific">Cellulosimicrobium cellulans F16</name>
    <dbReference type="NCBI Taxonomy" id="1350482"/>
    <lineage>
        <taxon>Bacteria</taxon>
        <taxon>Bacillati</taxon>
        <taxon>Actinomycetota</taxon>
        <taxon>Actinomycetes</taxon>
        <taxon>Micrococcales</taxon>
        <taxon>Promicromonosporaceae</taxon>
        <taxon>Cellulosimicrobium</taxon>
    </lineage>
</organism>
<feature type="region of interest" description="Disordered" evidence="1">
    <location>
        <begin position="141"/>
        <end position="179"/>
    </location>
</feature>
<gene>
    <name evidence="2" type="ORF">M768_13810</name>
</gene>